<dbReference type="EMBL" id="JASBWS010000011">
    <property type="protein sequence ID" value="KAJ9113740.1"/>
    <property type="molecule type" value="Genomic_DNA"/>
</dbReference>
<name>A0ACC2WPP7_9TREE</name>
<keyword evidence="2" id="KW-1185">Reference proteome</keyword>
<reference evidence="1" key="1">
    <citation type="submission" date="2023-04" db="EMBL/GenBank/DDBJ databases">
        <title>Draft Genome sequencing of Naganishia species isolated from polar environments using Oxford Nanopore Technology.</title>
        <authorList>
            <person name="Leo P."/>
            <person name="Venkateswaran K."/>
        </authorList>
    </citation>
    <scope>NUCLEOTIDE SEQUENCE</scope>
    <source>
        <strain evidence="1">MNA-CCFEE 5262</strain>
    </source>
</reference>
<accession>A0ACC2WPP7</accession>
<protein>
    <submittedName>
        <fullName evidence="1">Uncharacterized protein</fullName>
    </submittedName>
</protein>
<evidence type="ECO:0000313" key="2">
    <source>
        <dbReference type="Proteomes" id="UP001230649"/>
    </source>
</evidence>
<dbReference type="Proteomes" id="UP001230649">
    <property type="component" value="Unassembled WGS sequence"/>
</dbReference>
<organism evidence="1 2">
    <name type="scientific">Naganishia adeliensis</name>
    <dbReference type="NCBI Taxonomy" id="92952"/>
    <lineage>
        <taxon>Eukaryota</taxon>
        <taxon>Fungi</taxon>
        <taxon>Dikarya</taxon>
        <taxon>Basidiomycota</taxon>
        <taxon>Agaricomycotina</taxon>
        <taxon>Tremellomycetes</taxon>
        <taxon>Filobasidiales</taxon>
        <taxon>Filobasidiaceae</taxon>
        <taxon>Naganishia</taxon>
    </lineage>
</organism>
<comment type="caution">
    <text evidence="1">The sequence shown here is derived from an EMBL/GenBank/DDBJ whole genome shotgun (WGS) entry which is preliminary data.</text>
</comment>
<gene>
    <name evidence="1" type="ORF">QFC20_001765</name>
</gene>
<proteinExistence type="predicted"/>
<evidence type="ECO:0000313" key="1">
    <source>
        <dbReference type="EMBL" id="KAJ9113740.1"/>
    </source>
</evidence>
<sequence>MSALPMAAMAVPQTAEERRREAQRLKVLQDWRVFHVNILRKAYTATLEQDTAAADAFSFSLQSLAPNGHSREAL</sequence>